<gene>
    <name evidence="3" type="ORF">GCM10009559_56190</name>
</gene>
<evidence type="ECO:0000313" key="3">
    <source>
        <dbReference type="EMBL" id="GAA0896826.1"/>
    </source>
</evidence>
<protein>
    <recommendedName>
        <fullName evidence="2">FAD-binding domain-containing protein</fullName>
    </recommendedName>
</protein>
<feature type="domain" description="FAD-binding" evidence="2">
    <location>
        <begin position="2"/>
        <end position="334"/>
    </location>
</feature>
<proteinExistence type="predicted"/>
<sequence>MVVIGAGPVGLTAALLLAAAGVRVLVAERNTTTSDEPKAISLDDESLRTLAAADVLDAVLPIIVPGTGTRYHGADGEALFQARWPVPYRHGYPFKNPFAQPALEQTLAVAAAAHPLVELRFGCTFTGLRQDGAGVAVTVADGAGARTIRCAYLLGCDGGRSAVRRALGIGMRGRSHDDPWLVVDTVGDTRDELYGMHLGDPARPTVVIPGVDGRCRYELRLRPGEAEPGVPVPFALIRDLLAPHRVIDVDQVERAVVYRFHSLVAERWSAGRVFLLGDAAHMMPPFAGQGLNSGVRDATNLVWKVADVLAGRLAPAALGTYEAERASHATATIRLSEKLGRIVMTTDPRVAHRRDRWARAVLATPEGRAFLEEMRYRPVPDVSPGLCAPDDPAGPLVRGPVRAGTVLGQPRVFDLDRHRVALFDEVLGRGWAVLGIGLATAAWDGLPATLTAPAPRLVAVGVGDRRPAARAGVARVVDVDGSLDRELAHLEGRFALVRPDRYVAATWRPGDAARVETALAPYLAQPAAPTAARTTHDLSTTR</sequence>
<dbReference type="InterPro" id="IPR050631">
    <property type="entry name" value="PheA/TfdB_FAD_monoxygenase"/>
</dbReference>
<evidence type="ECO:0000256" key="1">
    <source>
        <dbReference type="ARBA" id="ARBA00023002"/>
    </source>
</evidence>
<dbReference type="PANTHER" id="PTHR43476:SF3">
    <property type="entry name" value="FAD-BINDING MONOOXYGENASE"/>
    <property type="match status" value="1"/>
</dbReference>
<dbReference type="InterPro" id="IPR036188">
    <property type="entry name" value="FAD/NAD-bd_sf"/>
</dbReference>
<dbReference type="PRINTS" id="PR00420">
    <property type="entry name" value="RNGMNOXGNASE"/>
</dbReference>
<keyword evidence="4" id="KW-1185">Reference proteome</keyword>
<dbReference type="SUPFAM" id="SSF51905">
    <property type="entry name" value="FAD/NAD(P)-binding domain"/>
    <property type="match status" value="1"/>
</dbReference>
<name>A0ABN1N823_9PSEU</name>
<dbReference type="InterPro" id="IPR002938">
    <property type="entry name" value="FAD-bd"/>
</dbReference>
<dbReference type="Pfam" id="PF01494">
    <property type="entry name" value="FAD_binding_3"/>
    <property type="match status" value="1"/>
</dbReference>
<evidence type="ECO:0000259" key="2">
    <source>
        <dbReference type="Pfam" id="PF01494"/>
    </source>
</evidence>
<dbReference type="Gene3D" id="3.50.50.60">
    <property type="entry name" value="FAD/NAD(P)-binding domain"/>
    <property type="match status" value="1"/>
</dbReference>
<dbReference type="EMBL" id="BAAAHP010000177">
    <property type="protein sequence ID" value="GAA0896826.1"/>
    <property type="molecule type" value="Genomic_DNA"/>
</dbReference>
<organism evidence="3 4">
    <name type="scientific">Pseudonocardia zijingensis</name>
    <dbReference type="NCBI Taxonomy" id="153376"/>
    <lineage>
        <taxon>Bacteria</taxon>
        <taxon>Bacillati</taxon>
        <taxon>Actinomycetota</taxon>
        <taxon>Actinomycetes</taxon>
        <taxon>Pseudonocardiales</taxon>
        <taxon>Pseudonocardiaceae</taxon>
        <taxon>Pseudonocardia</taxon>
    </lineage>
</organism>
<dbReference type="PANTHER" id="PTHR43476">
    <property type="entry name" value="3-(3-HYDROXY-PHENYL)PROPIONATE/3-HYDROXYCINNAMIC ACID HYDROXYLASE"/>
    <property type="match status" value="1"/>
</dbReference>
<dbReference type="Gene3D" id="3.30.70.2450">
    <property type="match status" value="1"/>
</dbReference>
<evidence type="ECO:0000313" key="4">
    <source>
        <dbReference type="Proteomes" id="UP001499967"/>
    </source>
</evidence>
<reference evidence="3 4" key="1">
    <citation type="journal article" date="2019" name="Int. J. Syst. Evol. Microbiol.">
        <title>The Global Catalogue of Microorganisms (GCM) 10K type strain sequencing project: providing services to taxonomists for standard genome sequencing and annotation.</title>
        <authorList>
            <consortium name="The Broad Institute Genomics Platform"/>
            <consortium name="The Broad Institute Genome Sequencing Center for Infectious Disease"/>
            <person name="Wu L."/>
            <person name="Ma J."/>
        </authorList>
    </citation>
    <scope>NUCLEOTIDE SEQUENCE [LARGE SCALE GENOMIC DNA]</scope>
    <source>
        <strain evidence="3 4">JCM 11117</strain>
    </source>
</reference>
<comment type="caution">
    <text evidence="3">The sequence shown here is derived from an EMBL/GenBank/DDBJ whole genome shotgun (WGS) entry which is preliminary data.</text>
</comment>
<keyword evidence="1" id="KW-0560">Oxidoreductase</keyword>
<accession>A0ABN1N823</accession>
<dbReference type="Proteomes" id="UP001499967">
    <property type="component" value="Unassembled WGS sequence"/>
</dbReference>